<dbReference type="EMBL" id="DF237028">
    <property type="protein sequence ID" value="GAQ81409.1"/>
    <property type="molecule type" value="Genomic_DNA"/>
</dbReference>
<organism evidence="2 3">
    <name type="scientific">Klebsormidium nitens</name>
    <name type="common">Green alga</name>
    <name type="synonym">Ulothrix nitens</name>
    <dbReference type="NCBI Taxonomy" id="105231"/>
    <lineage>
        <taxon>Eukaryota</taxon>
        <taxon>Viridiplantae</taxon>
        <taxon>Streptophyta</taxon>
        <taxon>Klebsormidiophyceae</taxon>
        <taxon>Klebsormidiales</taxon>
        <taxon>Klebsormidiaceae</taxon>
        <taxon>Klebsormidium</taxon>
    </lineage>
</organism>
<proteinExistence type="predicted"/>
<dbReference type="PANTHER" id="PTHR31061:SF24">
    <property type="entry name" value="LD22376P"/>
    <property type="match status" value="1"/>
</dbReference>
<keyword evidence="2" id="KW-0808">Transferase</keyword>
<gene>
    <name evidence="2" type="ORF">KFL_000790340</name>
</gene>
<protein>
    <submittedName>
        <fullName evidence="2">Heparan-alpha-glucosaminide N-acetyltransferase</fullName>
    </submittedName>
</protein>
<keyword evidence="1" id="KW-0812">Transmembrane</keyword>
<sequence length="510" mass="55992">MHLTFPPPHSAEREVTAAIADAEDTLASIKLRKKQSDSARSGMAEHVVTEIDEAAAASEGQPLLGRPEGLKAIATSNASGRRLASLDVFRGLTIAVMILVDDAGGVYPAINHAPWDGITLADYVMPFFLFIIGVAMAIVFKRVTSPQAAAWKVVVRAVKLCALGVDLQGGFYRSRPGSVAISMDLTRLRFTGILQRIAFAYIIVGACEISVPAPTSVRRGAAFLYQHYALHWIVSGVLAVIYLALMYGLYVPDWQFEASETGELRTVVCGTRGSLTPPCSAVGYVDRLVLGVKHLYRFPAYKRSKECSMDSPGSGPLPPGAPVWCQAPFDPEGVLSSVSAVLSCFIGMHFGHVLVHYQGHAERIHHWLLLAVPLTLAGGLLHVAGFSFNKMIYSISYALFTGGAAGLVFTAFYYVVDVLRIRTPFRLLEWMGLNALLVFVLGACGILETGLRTLYWVRPEQNLIDIAQRHVFQHFIGDPAFAFLMYVITKIVFWCLVAGVLHRQRWYWKF</sequence>
<feature type="transmembrane region" description="Helical" evidence="1">
    <location>
        <begin position="367"/>
        <end position="388"/>
    </location>
</feature>
<evidence type="ECO:0000313" key="3">
    <source>
        <dbReference type="Proteomes" id="UP000054558"/>
    </source>
</evidence>
<feature type="transmembrane region" description="Helical" evidence="1">
    <location>
        <begin position="427"/>
        <end position="448"/>
    </location>
</feature>
<feature type="transmembrane region" description="Helical" evidence="1">
    <location>
        <begin position="120"/>
        <end position="140"/>
    </location>
</feature>
<reference evidence="2 3" key="1">
    <citation type="journal article" date="2014" name="Nat. Commun.">
        <title>Klebsormidium flaccidum genome reveals primary factors for plant terrestrial adaptation.</title>
        <authorList>
            <person name="Hori K."/>
            <person name="Maruyama F."/>
            <person name="Fujisawa T."/>
            <person name="Togashi T."/>
            <person name="Yamamoto N."/>
            <person name="Seo M."/>
            <person name="Sato S."/>
            <person name="Yamada T."/>
            <person name="Mori H."/>
            <person name="Tajima N."/>
            <person name="Moriyama T."/>
            <person name="Ikeuchi M."/>
            <person name="Watanabe M."/>
            <person name="Wada H."/>
            <person name="Kobayashi K."/>
            <person name="Saito M."/>
            <person name="Masuda T."/>
            <person name="Sasaki-Sekimoto Y."/>
            <person name="Mashiguchi K."/>
            <person name="Awai K."/>
            <person name="Shimojima M."/>
            <person name="Masuda S."/>
            <person name="Iwai M."/>
            <person name="Nobusawa T."/>
            <person name="Narise T."/>
            <person name="Kondo S."/>
            <person name="Saito H."/>
            <person name="Sato R."/>
            <person name="Murakawa M."/>
            <person name="Ihara Y."/>
            <person name="Oshima-Yamada Y."/>
            <person name="Ohtaka K."/>
            <person name="Satoh M."/>
            <person name="Sonobe K."/>
            <person name="Ishii M."/>
            <person name="Ohtani R."/>
            <person name="Kanamori-Sato M."/>
            <person name="Honoki R."/>
            <person name="Miyazaki D."/>
            <person name="Mochizuki H."/>
            <person name="Umetsu J."/>
            <person name="Higashi K."/>
            <person name="Shibata D."/>
            <person name="Kamiya Y."/>
            <person name="Sato N."/>
            <person name="Nakamura Y."/>
            <person name="Tabata S."/>
            <person name="Ida S."/>
            <person name="Kurokawa K."/>
            <person name="Ohta H."/>
        </authorList>
    </citation>
    <scope>NUCLEOTIDE SEQUENCE [LARGE SCALE GENOMIC DNA]</scope>
    <source>
        <strain evidence="2 3">NIES-2285</strain>
    </source>
</reference>
<evidence type="ECO:0000313" key="2">
    <source>
        <dbReference type="EMBL" id="GAQ81409.1"/>
    </source>
</evidence>
<dbReference type="AlphaFoldDB" id="A0A1Y1HW34"/>
<keyword evidence="3" id="KW-1185">Reference proteome</keyword>
<name>A0A1Y1HW34_KLENI</name>
<feature type="transmembrane region" description="Helical" evidence="1">
    <location>
        <begin position="394"/>
        <end position="415"/>
    </location>
</feature>
<dbReference type="OMA" id="CNTHISH"/>
<accession>A0A1Y1HW34</accession>
<dbReference type="GO" id="GO:0016740">
    <property type="term" value="F:transferase activity"/>
    <property type="evidence" value="ECO:0007669"/>
    <property type="project" value="UniProtKB-KW"/>
</dbReference>
<dbReference type="OrthoDB" id="2149840at2759"/>
<feature type="transmembrane region" description="Helical" evidence="1">
    <location>
        <begin position="228"/>
        <end position="250"/>
    </location>
</feature>
<feature type="transmembrane region" description="Helical" evidence="1">
    <location>
        <begin position="480"/>
        <end position="501"/>
    </location>
</feature>
<dbReference type="STRING" id="105231.A0A1Y1HW34"/>
<dbReference type="Proteomes" id="UP000054558">
    <property type="component" value="Unassembled WGS sequence"/>
</dbReference>
<dbReference type="PANTHER" id="PTHR31061">
    <property type="entry name" value="LD22376P"/>
    <property type="match status" value="1"/>
</dbReference>
<evidence type="ECO:0000256" key="1">
    <source>
        <dbReference type="SAM" id="Phobius"/>
    </source>
</evidence>
<keyword evidence="1" id="KW-1133">Transmembrane helix</keyword>
<keyword evidence="1" id="KW-0472">Membrane</keyword>